<organism evidence="4 5">
    <name type="scientific">Nostoc linckia FACHB-391</name>
    <dbReference type="NCBI Taxonomy" id="2692906"/>
    <lineage>
        <taxon>Bacteria</taxon>
        <taxon>Bacillati</taxon>
        <taxon>Cyanobacteriota</taxon>
        <taxon>Cyanophyceae</taxon>
        <taxon>Nostocales</taxon>
        <taxon>Nostocaceae</taxon>
        <taxon>Nostoc</taxon>
    </lineage>
</organism>
<reference evidence="4 5" key="1">
    <citation type="journal article" date="2020" name="ISME J.">
        <title>Comparative genomics reveals insights into cyanobacterial evolution and habitat adaptation.</title>
        <authorList>
            <person name="Chen M.Y."/>
            <person name="Teng W.K."/>
            <person name="Zhao L."/>
            <person name="Hu C.X."/>
            <person name="Zhou Y.K."/>
            <person name="Han B.P."/>
            <person name="Song L.R."/>
            <person name="Shu W.S."/>
        </authorList>
    </citation>
    <scope>NUCLEOTIDE SEQUENCE [LARGE SCALE GENOMIC DNA]</scope>
    <source>
        <strain evidence="4 5">FACHB-391</strain>
    </source>
</reference>
<keyword evidence="1" id="KW-0858">Xylan degradation</keyword>
<dbReference type="RefSeq" id="WP_190895402.1">
    <property type="nucleotide sequence ID" value="NZ_JACJTE010000026.1"/>
</dbReference>
<dbReference type="PANTHER" id="PTHR43772">
    <property type="entry name" value="ENDO-1,4-BETA-XYLANASE"/>
    <property type="match status" value="1"/>
</dbReference>
<dbReference type="Gene3D" id="2.115.10.20">
    <property type="entry name" value="Glycosyl hydrolase domain, family 43"/>
    <property type="match status" value="2"/>
</dbReference>
<evidence type="ECO:0000256" key="1">
    <source>
        <dbReference type="ARBA" id="ARBA00022651"/>
    </source>
</evidence>
<dbReference type="Proteomes" id="UP000604661">
    <property type="component" value="Unassembled WGS sequence"/>
</dbReference>
<comment type="caution">
    <text evidence="4">The sequence shown here is derived from an EMBL/GenBank/DDBJ whole genome shotgun (WGS) entry which is preliminary data.</text>
</comment>
<evidence type="ECO:0000256" key="2">
    <source>
        <dbReference type="ARBA" id="ARBA00023277"/>
    </source>
</evidence>
<keyword evidence="1" id="KW-0624">Polysaccharide degradation</keyword>
<evidence type="ECO:0000313" key="4">
    <source>
        <dbReference type="EMBL" id="MBD2563168.1"/>
    </source>
</evidence>
<dbReference type="PANTHER" id="PTHR43772:SF2">
    <property type="entry name" value="PUTATIVE (AFU_ORTHOLOGUE AFUA_2G04480)-RELATED"/>
    <property type="match status" value="1"/>
</dbReference>
<feature type="domain" description="Glucosamine inositolphosphorylceramide transferase 1 N-terminal" evidence="3">
    <location>
        <begin position="41"/>
        <end position="315"/>
    </location>
</feature>
<sequence>MYKTYKLNSNSQVSNRVFRLKDRYLTGMKNIAKTFVKRRSEWSIGIYLGESLFDFVSPEKISNPVLTAKDITDVPANFVADPFMVCEDGIWYMFFEVLNSLQNKGVIGLATSNDAYKWNYQQIVLDEPFHLSYPYVFKFQNEYYMIPETSEAGSIRLYKATSFPTKWTFIKTLLDQSDFVDPSIFQYNNLWWLLTATSEARDTLRLYYSKNLTDSWIEHPKSPVIEGNKNIARPAGRVVVTDDKIIRYTQDCERIYGNKVLALEITDLTITNYQEKQVKENPVLKASGLGWNQIGMHHIDPHEIDENKWIACVDGKHYRFVIDPYSIRAFLRKGLTSCFKIMNL</sequence>
<dbReference type="SUPFAM" id="SSF75005">
    <property type="entry name" value="Arabinanase/levansucrase/invertase"/>
    <property type="match status" value="1"/>
</dbReference>
<keyword evidence="5" id="KW-1185">Reference proteome</keyword>
<proteinExistence type="predicted"/>
<keyword evidence="2" id="KW-0119">Carbohydrate metabolism</keyword>
<name>A0ABR8F0Z0_NOSLI</name>
<dbReference type="EMBL" id="JACJTE010000026">
    <property type="protein sequence ID" value="MBD2563168.1"/>
    <property type="molecule type" value="Genomic_DNA"/>
</dbReference>
<evidence type="ECO:0000259" key="3">
    <source>
        <dbReference type="Pfam" id="PF24793"/>
    </source>
</evidence>
<protein>
    <recommendedName>
        <fullName evidence="3">Glucosamine inositolphosphorylceramide transferase 1 N-terminal domain-containing protein</fullName>
    </recommendedName>
</protein>
<gene>
    <name evidence="4" type="ORF">H6G95_21615</name>
</gene>
<accession>A0ABR8F0Z0</accession>
<dbReference type="InterPro" id="IPR052176">
    <property type="entry name" value="Glycosyl_Hydrlase_43_Enz"/>
</dbReference>
<dbReference type="InterPro" id="IPR023296">
    <property type="entry name" value="Glyco_hydro_beta-prop_sf"/>
</dbReference>
<dbReference type="Pfam" id="PF24793">
    <property type="entry name" value="GINT1_N"/>
    <property type="match status" value="1"/>
</dbReference>
<dbReference type="InterPro" id="IPR056442">
    <property type="entry name" value="GINT1_N"/>
</dbReference>
<evidence type="ECO:0000313" key="5">
    <source>
        <dbReference type="Proteomes" id="UP000604661"/>
    </source>
</evidence>